<dbReference type="EMBL" id="UINC01003060">
    <property type="protein sequence ID" value="SVA02964.1"/>
    <property type="molecule type" value="Genomic_DNA"/>
</dbReference>
<proteinExistence type="predicted"/>
<dbReference type="AlphaFoldDB" id="A0A381SHL2"/>
<evidence type="ECO:0000313" key="1">
    <source>
        <dbReference type="EMBL" id="SVA02964.1"/>
    </source>
</evidence>
<protein>
    <submittedName>
        <fullName evidence="1">Uncharacterized protein</fullName>
    </submittedName>
</protein>
<reference evidence="1" key="1">
    <citation type="submission" date="2018-05" db="EMBL/GenBank/DDBJ databases">
        <authorList>
            <person name="Lanie J.A."/>
            <person name="Ng W.-L."/>
            <person name="Kazmierczak K.M."/>
            <person name="Andrzejewski T.M."/>
            <person name="Davidsen T.M."/>
            <person name="Wayne K.J."/>
            <person name="Tettelin H."/>
            <person name="Glass J.I."/>
            <person name="Rusch D."/>
            <person name="Podicherti R."/>
            <person name="Tsui H.-C.T."/>
            <person name="Winkler M.E."/>
        </authorList>
    </citation>
    <scope>NUCLEOTIDE SEQUENCE</scope>
</reference>
<organism evidence="1">
    <name type="scientific">marine metagenome</name>
    <dbReference type="NCBI Taxonomy" id="408172"/>
    <lineage>
        <taxon>unclassified sequences</taxon>
        <taxon>metagenomes</taxon>
        <taxon>ecological metagenomes</taxon>
    </lineage>
</organism>
<accession>A0A381SHL2</accession>
<name>A0A381SHL2_9ZZZZ</name>
<gene>
    <name evidence="1" type="ORF">METZ01_LOCUS55818</name>
</gene>
<sequence>MDYCFNTISIVVFIFNSYKIIGNHDQIYEQIET</sequence>